<evidence type="ECO:0000256" key="8">
    <source>
        <dbReference type="ARBA" id="ARBA00023136"/>
    </source>
</evidence>
<dbReference type="AlphaFoldDB" id="A0A2N9GR29"/>
<dbReference type="EMBL" id="OIVN01002591">
    <property type="protein sequence ID" value="SPD04907.1"/>
    <property type="molecule type" value="Genomic_DNA"/>
</dbReference>
<dbReference type="GO" id="GO:0010008">
    <property type="term" value="C:endosome membrane"/>
    <property type="evidence" value="ECO:0007669"/>
    <property type="project" value="UniProtKB-ARBA"/>
</dbReference>
<name>A0A2N9GR29_FAGSY</name>
<gene>
    <name evidence="16" type="ORF">FSB_LOCUS32789</name>
</gene>
<evidence type="ECO:0000256" key="12">
    <source>
        <dbReference type="SAM" id="Coils"/>
    </source>
</evidence>
<feature type="transmembrane region" description="Helical" evidence="14">
    <location>
        <begin position="273"/>
        <end position="294"/>
    </location>
</feature>
<evidence type="ECO:0000256" key="9">
    <source>
        <dbReference type="ARBA" id="ARBA00037801"/>
    </source>
</evidence>
<dbReference type="GO" id="GO:0006886">
    <property type="term" value="P:intracellular protein transport"/>
    <property type="evidence" value="ECO:0007669"/>
    <property type="project" value="TreeGrafter"/>
</dbReference>
<feature type="domain" description="T-SNARE coiled-coil homology" evidence="15">
    <location>
        <begin position="137"/>
        <end position="199"/>
    </location>
</feature>
<proteinExistence type="inferred from homology"/>
<dbReference type="GO" id="GO:0031201">
    <property type="term" value="C:SNARE complex"/>
    <property type="evidence" value="ECO:0007669"/>
    <property type="project" value="TreeGrafter"/>
</dbReference>
<dbReference type="GO" id="GO:0006906">
    <property type="term" value="P:vesicle fusion"/>
    <property type="evidence" value="ECO:0007669"/>
    <property type="project" value="TreeGrafter"/>
</dbReference>
<dbReference type="InterPro" id="IPR045242">
    <property type="entry name" value="Syntaxin"/>
</dbReference>
<dbReference type="FunFam" id="1.20.5.110:FF:000030">
    <property type="entry name" value="syntaxin-51 isoform X2"/>
    <property type="match status" value="1"/>
</dbReference>
<evidence type="ECO:0000256" key="13">
    <source>
        <dbReference type="SAM" id="MobiDB-lite"/>
    </source>
</evidence>
<dbReference type="CDD" id="cd15841">
    <property type="entry name" value="SNARE_Qc"/>
    <property type="match status" value="1"/>
</dbReference>
<reference evidence="16" key="1">
    <citation type="submission" date="2018-02" db="EMBL/GenBank/DDBJ databases">
        <authorList>
            <person name="Cohen D.B."/>
            <person name="Kent A.D."/>
        </authorList>
    </citation>
    <scope>NUCLEOTIDE SEQUENCE</scope>
</reference>
<dbReference type="GO" id="GO:0005484">
    <property type="term" value="F:SNAP receptor activity"/>
    <property type="evidence" value="ECO:0007669"/>
    <property type="project" value="TreeGrafter"/>
</dbReference>
<keyword evidence="8 14" id="KW-0472">Membrane</keyword>
<dbReference type="GO" id="GO:0048278">
    <property type="term" value="P:vesicle docking"/>
    <property type="evidence" value="ECO:0007669"/>
    <property type="project" value="TreeGrafter"/>
</dbReference>
<evidence type="ECO:0000256" key="5">
    <source>
        <dbReference type="ARBA" id="ARBA00022989"/>
    </source>
</evidence>
<keyword evidence="5 14" id="KW-1133">Transmembrane helix</keyword>
<dbReference type="SUPFAM" id="SSF58038">
    <property type="entry name" value="SNARE fusion complex"/>
    <property type="match status" value="1"/>
</dbReference>
<evidence type="ECO:0000256" key="7">
    <source>
        <dbReference type="ARBA" id="ARBA00023054"/>
    </source>
</evidence>
<keyword evidence="4" id="KW-0653">Protein transport</keyword>
<keyword evidence="2" id="KW-0813">Transport</keyword>
<protein>
    <recommendedName>
        <fullName evidence="15">t-SNARE coiled-coil homology domain-containing protein</fullName>
    </recommendedName>
</protein>
<evidence type="ECO:0000256" key="1">
    <source>
        <dbReference type="ARBA" id="ARBA00009063"/>
    </source>
</evidence>
<keyword evidence="3 14" id="KW-0812">Transmembrane</keyword>
<dbReference type="InterPro" id="IPR000727">
    <property type="entry name" value="T_SNARE_dom"/>
</dbReference>
<accession>A0A2N9GR29</accession>
<evidence type="ECO:0000313" key="16">
    <source>
        <dbReference type="EMBL" id="SPD04907.1"/>
    </source>
</evidence>
<comment type="function">
    <text evidence="10">Vesicle trafficking protein that functions in the secretory pathway.</text>
</comment>
<organism evidence="16">
    <name type="scientific">Fagus sylvatica</name>
    <name type="common">Beechnut</name>
    <dbReference type="NCBI Taxonomy" id="28930"/>
    <lineage>
        <taxon>Eukaryota</taxon>
        <taxon>Viridiplantae</taxon>
        <taxon>Streptophyta</taxon>
        <taxon>Embryophyta</taxon>
        <taxon>Tracheophyta</taxon>
        <taxon>Spermatophyta</taxon>
        <taxon>Magnoliopsida</taxon>
        <taxon>eudicotyledons</taxon>
        <taxon>Gunneridae</taxon>
        <taxon>Pentapetalae</taxon>
        <taxon>rosids</taxon>
        <taxon>fabids</taxon>
        <taxon>Fagales</taxon>
        <taxon>Fagaceae</taxon>
        <taxon>Fagus</taxon>
    </lineage>
</organism>
<keyword evidence="7 12" id="KW-0175">Coiled coil</keyword>
<evidence type="ECO:0000256" key="4">
    <source>
        <dbReference type="ARBA" id="ARBA00022927"/>
    </source>
</evidence>
<keyword evidence="6" id="KW-0333">Golgi apparatus</keyword>
<evidence type="ECO:0000256" key="2">
    <source>
        <dbReference type="ARBA" id="ARBA00022448"/>
    </source>
</evidence>
<evidence type="ECO:0000256" key="10">
    <source>
        <dbReference type="ARBA" id="ARBA00054128"/>
    </source>
</evidence>
<dbReference type="PROSITE" id="PS50192">
    <property type="entry name" value="T_SNARE"/>
    <property type="match status" value="1"/>
</dbReference>
<dbReference type="PANTHER" id="PTHR19957:SF285">
    <property type="entry name" value="SYNTAXIN-51-RELATED"/>
    <property type="match status" value="1"/>
</dbReference>
<dbReference type="GO" id="GO:0000149">
    <property type="term" value="F:SNARE binding"/>
    <property type="evidence" value="ECO:0007669"/>
    <property type="project" value="TreeGrafter"/>
</dbReference>
<dbReference type="Gene3D" id="1.20.5.110">
    <property type="match status" value="1"/>
</dbReference>
<dbReference type="GO" id="GO:0005794">
    <property type="term" value="C:Golgi apparatus"/>
    <property type="evidence" value="ECO:0007669"/>
    <property type="project" value="UniProtKB-SubCell"/>
</dbReference>
<feature type="region of interest" description="Disordered" evidence="13">
    <location>
        <begin position="304"/>
        <end position="324"/>
    </location>
</feature>
<comment type="subcellular location">
    <subcellularLocation>
        <location evidence="9">Golgi apparatus</location>
        <location evidence="9">trans-Golgi network membrane</location>
        <topology evidence="9">Single-pass type IV membrane protein</topology>
    </subcellularLocation>
    <subcellularLocation>
        <location evidence="11">Prevacuolar compartment membrane</location>
        <topology evidence="11">Single-pass type IV membrane protein</topology>
    </subcellularLocation>
</comment>
<sequence>MAASADSWMKEYNEALKLAEDINGMISERSSLPTTGPDAQRHASAIRRKITILGTRLDSLQSLLSKLPGKQPVTEKEMNRRKDNLANLRSKVNQMASTLNMSNFANRDSLLGPEIKPADAMSRTVGLGNSGVVGLQRQVMKEQDEDLEKLEETVVSTKHIALAVNEELDLHTRLIDDLDQHVDVTDSRLRVGSGLVLTASGSRWWSRPGSRGGGEYGVRLAVEELRRGSRGGVCDGRRELVAAEDGGGARMVTVSALGLGVLMGASVGLGFGYLGGVVVSAWGGVGLGLGWCGLRREAVWCGSPERRKEEEKRNEEREKKVKIK</sequence>
<evidence type="ECO:0000256" key="3">
    <source>
        <dbReference type="ARBA" id="ARBA00022692"/>
    </source>
</evidence>
<dbReference type="PANTHER" id="PTHR19957">
    <property type="entry name" value="SYNTAXIN"/>
    <property type="match status" value="1"/>
</dbReference>
<evidence type="ECO:0000259" key="15">
    <source>
        <dbReference type="PROSITE" id="PS50192"/>
    </source>
</evidence>
<evidence type="ECO:0000256" key="14">
    <source>
        <dbReference type="SAM" id="Phobius"/>
    </source>
</evidence>
<comment type="similarity">
    <text evidence="1">Belongs to the syntaxin family.</text>
</comment>
<evidence type="ECO:0000256" key="11">
    <source>
        <dbReference type="ARBA" id="ARBA00060376"/>
    </source>
</evidence>
<dbReference type="SMART" id="SM00397">
    <property type="entry name" value="t_SNARE"/>
    <property type="match status" value="1"/>
</dbReference>
<evidence type="ECO:0000256" key="6">
    <source>
        <dbReference type="ARBA" id="ARBA00023034"/>
    </source>
</evidence>
<feature type="coiled-coil region" evidence="12">
    <location>
        <begin position="133"/>
        <end position="160"/>
    </location>
</feature>